<dbReference type="AlphaFoldDB" id="A0A6N7L8M1"/>
<evidence type="ECO:0000313" key="2">
    <source>
        <dbReference type="Proteomes" id="UP000439983"/>
    </source>
</evidence>
<sequence length="57" mass="6673">MKAVQLAFEKSFEIHCHRPDLRPRRLNMEIEQDVDADEHSIRPVADVDLVVDPVEFD</sequence>
<dbReference type="EMBL" id="WITC01000021">
    <property type="protein sequence ID" value="MQX13946.1"/>
    <property type="molecule type" value="Genomic_DNA"/>
</dbReference>
<accession>A0A6N7L8M1</accession>
<gene>
    <name evidence="1" type="ORF">GHK62_03960</name>
</gene>
<evidence type="ECO:0000313" key="1">
    <source>
        <dbReference type="EMBL" id="MQX13946.1"/>
    </source>
</evidence>
<proteinExistence type="predicted"/>
<reference evidence="1 2" key="1">
    <citation type="journal article" date="2013" name="Genome Biol.">
        <title>Comparative genomics of the core and accessory genomes of 48 Sinorhizobium strains comprising five genospecies.</title>
        <authorList>
            <person name="Sugawara M."/>
            <person name="Epstein B."/>
            <person name="Badgley B.D."/>
            <person name="Unno T."/>
            <person name="Xu L."/>
            <person name="Reese J."/>
            <person name="Gyaneshwar P."/>
            <person name="Denny R."/>
            <person name="Mudge J."/>
            <person name="Bharti A.K."/>
            <person name="Farmer A.D."/>
            <person name="May G.D."/>
            <person name="Woodward J.E."/>
            <person name="Medigue C."/>
            <person name="Vallenet D."/>
            <person name="Lajus A."/>
            <person name="Rouy Z."/>
            <person name="Martinez-Vaz B."/>
            <person name="Tiffin P."/>
            <person name="Young N.D."/>
            <person name="Sadowsky M.J."/>
        </authorList>
    </citation>
    <scope>NUCLEOTIDE SEQUENCE [LARGE SCALE GENOMIC DNA]</scope>
    <source>
        <strain evidence="1 2">USDA4894</strain>
    </source>
</reference>
<comment type="caution">
    <text evidence="1">The sequence shown here is derived from an EMBL/GenBank/DDBJ whole genome shotgun (WGS) entry which is preliminary data.</text>
</comment>
<name>A0A6N7L8M1_SINTE</name>
<protein>
    <submittedName>
        <fullName evidence="1">Uncharacterized protein</fullName>
    </submittedName>
</protein>
<dbReference type="RefSeq" id="WP_153437037.1">
    <property type="nucleotide sequence ID" value="NZ_JACIGA010000010.1"/>
</dbReference>
<keyword evidence="2" id="KW-1185">Reference proteome</keyword>
<dbReference type="Proteomes" id="UP000439983">
    <property type="component" value="Unassembled WGS sequence"/>
</dbReference>
<organism evidence="1 2">
    <name type="scientific">Sinorhizobium terangae</name>
    <dbReference type="NCBI Taxonomy" id="110322"/>
    <lineage>
        <taxon>Bacteria</taxon>
        <taxon>Pseudomonadati</taxon>
        <taxon>Pseudomonadota</taxon>
        <taxon>Alphaproteobacteria</taxon>
        <taxon>Hyphomicrobiales</taxon>
        <taxon>Rhizobiaceae</taxon>
        <taxon>Sinorhizobium/Ensifer group</taxon>
        <taxon>Sinorhizobium</taxon>
    </lineage>
</organism>